<dbReference type="EMBL" id="LAZR01014362">
    <property type="protein sequence ID" value="KKM17818.1"/>
    <property type="molecule type" value="Genomic_DNA"/>
</dbReference>
<accession>A0A0F9K6V6</accession>
<comment type="caution">
    <text evidence="1">The sequence shown here is derived from an EMBL/GenBank/DDBJ whole genome shotgun (WGS) entry which is preliminary data.</text>
</comment>
<proteinExistence type="predicted"/>
<protein>
    <submittedName>
        <fullName evidence="1">Uncharacterized protein</fullName>
    </submittedName>
</protein>
<organism evidence="1">
    <name type="scientific">marine sediment metagenome</name>
    <dbReference type="NCBI Taxonomy" id="412755"/>
    <lineage>
        <taxon>unclassified sequences</taxon>
        <taxon>metagenomes</taxon>
        <taxon>ecological metagenomes</taxon>
    </lineage>
</organism>
<reference evidence="1" key="1">
    <citation type="journal article" date="2015" name="Nature">
        <title>Complex archaea that bridge the gap between prokaryotes and eukaryotes.</title>
        <authorList>
            <person name="Spang A."/>
            <person name="Saw J.H."/>
            <person name="Jorgensen S.L."/>
            <person name="Zaremba-Niedzwiedzka K."/>
            <person name="Martijn J."/>
            <person name="Lind A.E."/>
            <person name="van Eijk R."/>
            <person name="Schleper C."/>
            <person name="Guy L."/>
            <person name="Ettema T.J."/>
        </authorList>
    </citation>
    <scope>NUCLEOTIDE SEQUENCE</scope>
</reference>
<evidence type="ECO:0000313" key="1">
    <source>
        <dbReference type="EMBL" id="KKM17818.1"/>
    </source>
</evidence>
<sequence>MTEAWSDQEDEMKLPLPEYRVPRVALMELPSDIAGTLVPMSSRA</sequence>
<gene>
    <name evidence="1" type="ORF">LCGC14_1671880</name>
</gene>
<name>A0A0F9K6V6_9ZZZZ</name>
<dbReference type="AlphaFoldDB" id="A0A0F9K6V6"/>